<feature type="compositionally biased region" description="Basic and acidic residues" evidence="5">
    <location>
        <begin position="457"/>
        <end position="471"/>
    </location>
</feature>
<feature type="compositionally biased region" description="Basic and acidic residues" evidence="5">
    <location>
        <begin position="52"/>
        <end position="76"/>
    </location>
</feature>
<evidence type="ECO:0000256" key="3">
    <source>
        <dbReference type="ARBA" id="ARBA00022989"/>
    </source>
</evidence>
<keyword evidence="3" id="KW-1133">Transmembrane helix</keyword>
<feature type="region of interest" description="Disordered" evidence="5">
    <location>
        <begin position="1207"/>
        <end position="1239"/>
    </location>
</feature>
<dbReference type="EMBL" id="CACVKT020006442">
    <property type="protein sequence ID" value="CAC5401545.1"/>
    <property type="molecule type" value="Genomic_DNA"/>
</dbReference>
<dbReference type="PANTHER" id="PTHR12953">
    <property type="entry name" value="MEMBRANE PROTEIN CH1 RELATED"/>
    <property type="match status" value="1"/>
</dbReference>
<feature type="region of interest" description="Disordered" evidence="5">
    <location>
        <begin position="696"/>
        <end position="781"/>
    </location>
</feature>
<dbReference type="Pfam" id="PF07738">
    <property type="entry name" value="Sad1_UNC"/>
    <property type="match status" value="1"/>
</dbReference>
<evidence type="ECO:0000256" key="2">
    <source>
        <dbReference type="ARBA" id="ARBA00022692"/>
    </source>
</evidence>
<feature type="region of interest" description="Disordered" evidence="5">
    <location>
        <begin position="51"/>
        <end position="181"/>
    </location>
</feature>
<feature type="compositionally biased region" description="Polar residues" evidence="5">
    <location>
        <begin position="1220"/>
        <end position="1239"/>
    </location>
</feature>
<comment type="subcellular location">
    <subcellularLocation>
        <location evidence="1">Endomembrane system</location>
    </subcellularLocation>
</comment>
<feature type="compositionally biased region" description="Basic and acidic residues" evidence="5">
    <location>
        <begin position="170"/>
        <end position="181"/>
    </location>
</feature>
<keyword evidence="4" id="KW-0472">Membrane</keyword>
<evidence type="ECO:0000259" key="6">
    <source>
        <dbReference type="PROSITE" id="PS51469"/>
    </source>
</evidence>
<dbReference type="InterPro" id="IPR045120">
    <property type="entry name" value="Suco/Slp1-like"/>
</dbReference>
<keyword evidence="2" id="KW-0812">Transmembrane</keyword>
<dbReference type="AlphaFoldDB" id="A0A6J8D0D1"/>
<protein>
    <submittedName>
        <fullName evidence="7">SUN domain-containing protein 2,Uncharacterized protein slp1</fullName>
    </submittedName>
</protein>
<feature type="compositionally biased region" description="Basic residues" evidence="5">
    <location>
        <begin position="1027"/>
        <end position="1040"/>
    </location>
</feature>
<proteinExistence type="predicted"/>
<dbReference type="Gene3D" id="2.60.120.260">
    <property type="entry name" value="Galactose-binding domain-like"/>
    <property type="match status" value="1"/>
</dbReference>
<dbReference type="Proteomes" id="UP000507470">
    <property type="component" value="Unassembled WGS sequence"/>
</dbReference>
<dbReference type="InterPro" id="IPR012919">
    <property type="entry name" value="SUN_dom"/>
</dbReference>
<dbReference type="GO" id="GO:0005737">
    <property type="term" value="C:cytoplasm"/>
    <property type="evidence" value="ECO:0007669"/>
    <property type="project" value="TreeGrafter"/>
</dbReference>
<reference evidence="7 8" key="1">
    <citation type="submission" date="2020-06" db="EMBL/GenBank/DDBJ databases">
        <authorList>
            <person name="Li R."/>
            <person name="Bekaert M."/>
        </authorList>
    </citation>
    <scope>NUCLEOTIDE SEQUENCE [LARGE SCALE GENOMIC DNA]</scope>
    <source>
        <strain evidence="8">wild</strain>
    </source>
</reference>
<dbReference type="OrthoDB" id="266334at2759"/>
<keyword evidence="8" id="KW-1185">Reference proteome</keyword>
<name>A0A6J8D0D1_MYTCO</name>
<dbReference type="GO" id="GO:0012505">
    <property type="term" value="C:endomembrane system"/>
    <property type="evidence" value="ECO:0007669"/>
    <property type="project" value="UniProtKB-SubCell"/>
</dbReference>
<evidence type="ECO:0000313" key="7">
    <source>
        <dbReference type="EMBL" id="CAC5401545.1"/>
    </source>
</evidence>
<feature type="domain" description="SUN" evidence="6">
    <location>
        <begin position="196"/>
        <end position="357"/>
    </location>
</feature>
<dbReference type="GO" id="GO:0034975">
    <property type="term" value="P:protein folding in endoplasmic reticulum"/>
    <property type="evidence" value="ECO:0007669"/>
    <property type="project" value="TreeGrafter"/>
</dbReference>
<dbReference type="PANTHER" id="PTHR12953:SF0">
    <property type="entry name" value="SUN DOMAIN-CONTAINING OSSIFICATION FACTOR"/>
    <property type="match status" value="1"/>
</dbReference>
<feature type="compositionally biased region" description="Polar residues" evidence="5">
    <location>
        <begin position="131"/>
        <end position="142"/>
    </location>
</feature>
<gene>
    <name evidence="7" type="ORF">MCOR_35620</name>
</gene>
<feature type="compositionally biased region" description="Polar residues" evidence="5">
    <location>
        <begin position="745"/>
        <end position="763"/>
    </location>
</feature>
<dbReference type="PROSITE" id="PS51469">
    <property type="entry name" value="SUN"/>
    <property type="match status" value="1"/>
</dbReference>
<feature type="region of interest" description="Disordered" evidence="5">
    <location>
        <begin position="417"/>
        <end position="511"/>
    </location>
</feature>
<feature type="compositionally biased region" description="Basic and acidic residues" evidence="5">
    <location>
        <begin position="491"/>
        <end position="511"/>
    </location>
</feature>
<feature type="region of interest" description="Disordered" evidence="5">
    <location>
        <begin position="1014"/>
        <end position="1092"/>
    </location>
</feature>
<sequence length="1254" mass="140232">MCPKQLVTLQLNNGDEKLTTGTIQDETIKQIPIDPGGQSQEKVPPEIIVEQIDEKKTDGQTEKQETQTKEKQDNVEQTRPQVEPPVTIQTEKQENQDSTETVAEKKETENPQVKPLNNEEKNVEIPETVPTVANISLEQTPETGKDVPQPLENKVPTGADKPVDTITEPAKTDGDKTKQQGDEIQTFTEWTQKVLEEEKQKTSTEATGSSVSKSKRSVNYASKECGAKVLASNPEAENVKAVLTSNKDEYMINPCKVGKKWFVIELCEPIHVNNFEVASFELFSSQPKTFRVSLSDRYPSKEWTNIGDFTASEERKSHPFPVKDGYVVQFVKVEMLDHYGTEHFCPLTWFRMYGMPVEYDEYGHRPHEDNDDNENDMDEVLLRNEQTEDAETHKNLFASATESVMKLVKKVLNVADKEQDSKTNQTGSVTEDSPTVPGSNTTQTNMTADGYMLPCVPEKKEVETEKKKFDEPLQPSPPYPQSGFVTSSLEPEDKKRKEDESIVTKLEDHEQVPSVSDNLVTLLQNEEDEETVSCDYITDKLSAVSYFRKPICKYYDIMNYSKKLPICSLNESLAKEEEVGESRKILPKENDFQIKEITPETQDVIQTVIKPSASEKSPESNQQNVELPPKETLNVSSTDVKPLTEESIVSTTTVLSVSMDLTMQSSASIDPTTSLNNVEPTKIVAEKSQEEMEVLKSSEVSNPDVSQTIQSSSSSESIEVKVSDTTPSLSEEEPKKTIDFVLVDTASSASSSKPTEQTETKVQQPEVPSAEESSKIDPSVSVEIQQTSVLKANASETEGPNTDTIEPVVVGDNVPVYQNAKDLRLIHVPVLPYQKRETAIMRLNNRIKALEMNVSLSSRFLEEMSQKFKKQTEDMIKQHVFNKTVGEITNVTKAIEIQSLIQKQKIDVLETTVQNLTELVIRFTEKMENLNQQVQDREFRYIMTVIVLCVIVLILMKTKSTKVPQEIQEMGTTTNFKHIRRRNSFSGRDHDKVDSIGPAIQKYNSESTLLNSGNYSSDIDPGGTSVHHMHTKKRKRKKQKINGSSTSLTGEVKVTHNKTDINSAGLLFGTSSRESSPDEGEQTKSKSMNRSSSSAGLWSYFASDKQEQLKPKGPDKKISSSCHTGHDKKDLYNSHAKTNGCIPKKMIKTGTICHPAKTSNGCARGLRSGSFNGSDTHYDDFISLSEESVNRGDIFIVSPFKKKFTFPKGSTQNSHKDSMLKNQTGKQGKSSHTRAGSTDLTYRTVSFKEMNGHN</sequence>
<feature type="compositionally biased region" description="Polar residues" evidence="5">
    <location>
        <begin position="422"/>
        <end position="447"/>
    </location>
</feature>
<evidence type="ECO:0000256" key="1">
    <source>
        <dbReference type="ARBA" id="ARBA00004308"/>
    </source>
</evidence>
<accession>A0A6J8D0D1</accession>
<feature type="region of interest" description="Disordered" evidence="5">
    <location>
        <begin position="1106"/>
        <end position="1127"/>
    </location>
</feature>
<dbReference type="GO" id="GO:0016020">
    <property type="term" value="C:membrane"/>
    <property type="evidence" value="ECO:0007669"/>
    <property type="project" value="InterPro"/>
</dbReference>
<organism evidence="7 8">
    <name type="scientific">Mytilus coruscus</name>
    <name type="common">Sea mussel</name>
    <dbReference type="NCBI Taxonomy" id="42192"/>
    <lineage>
        <taxon>Eukaryota</taxon>
        <taxon>Metazoa</taxon>
        <taxon>Spiralia</taxon>
        <taxon>Lophotrochozoa</taxon>
        <taxon>Mollusca</taxon>
        <taxon>Bivalvia</taxon>
        <taxon>Autobranchia</taxon>
        <taxon>Pteriomorphia</taxon>
        <taxon>Mytilida</taxon>
        <taxon>Mytiloidea</taxon>
        <taxon>Mytilidae</taxon>
        <taxon>Mytilinae</taxon>
        <taxon>Mytilus</taxon>
    </lineage>
</organism>
<feature type="compositionally biased region" description="Low complexity" evidence="5">
    <location>
        <begin position="706"/>
        <end position="717"/>
    </location>
</feature>
<evidence type="ECO:0000256" key="5">
    <source>
        <dbReference type="SAM" id="MobiDB-lite"/>
    </source>
</evidence>
<evidence type="ECO:0000256" key="4">
    <source>
        <dbReference type="ARBA" id="ARBA00023136"/>
    </source>
</evidence>
<evidence type="ECO:0000313" key="8">
    <source>
        <dbReference type="Proteomes" id="UP000507470"/>
    </source>
</evidence>